<gene>
    <name evidence="3" type="ORF">K461DRAFT_140222</name>
</gene>
<evidence type="ECO:0000313" key="3">
    <source>
        <dbReference type="EMBL" id="KAF2153417.1"/>
    </source>
</evidence>
<evidence type="ECO:0000313" key="4">
    <source>
        <dbReference type="Proteomes" id="UP000799439"/>
    </source>
</evidence>
<proteinExistence type="predicted"/>
<accession>A0A9P4MHP6</accession>
<evidence type="ECO:0000256" key="1">
    <source>
        <dbReference type="SAM" id="MobiDB-lite"/>
    </source>
</evidence>
<feature type="transmembrane region" description="Helical" evidence="2">
    <location>
        <begin position="85"/>
        <end position="112"/>
    </location>
</feature>
<keyword evidence="2" id="KW-0812">Transmembrane</keyword>
<evidence type="ECO:0000256" key="2">
    <source>
        <dbReference type="SAM" id="Phobius"/>
    </source>
</evidence>
<dbReference type="AlphaFoldDB" id="A0A9P4MHP6"/>
<feature type="region of interest" description="Disordered" evidence="1">
    <location>
        <begin position="1"/>
        <end position="39"/>
    </location>
</feature>
<reference evidence="3" key="1">
    <citation type="journal article" date="2020" name="Stud. Mycol.">
        <title>101 Dothideomycetes genomes: a test case for predicting lifestyles and emergence of pathogens.</title>
        <authorList>
            <person name="Haridas S."/>
            <person name="Albert R."/>
            <person name="Binder M."/>
            <person name="Bloem J."/>
            <person name="Labutti K."/>
            <person name="Salamov A."/>
            <person name="Andreopoulos B."/>
            <person name="Baker S."/>
            <person name="Barry K."/>
            <person name="Bills G."/>
            <person name="Bluhm B."/>
            <person name="Cannon C."/>
            <person name="Castanera R."/>
            <person name="Culley D."/>
            <person name="Daum C."/>
            <person name="Ezra D."/>
            <person name="Gonzalez J."/>
            <person name="Henrissat B."/>
            <person name="Kuo A."/>
            <person name="Liang C."/>
            <person name="Lipzen A."/>
            <person name="Lutzoni F."/>
            <person name="Magnuson J."/>
            <person name="Mondo S."/>
            <person name="Nolan M."/>
            <person name="Ohm R."/>
            <person name="Pangilinan J."/>
            <person name="Park H.-J."/>
            <person name="Ramirez L."/>
            <person name="Alfaro M."/>
            <person name="Sun H."/>
            <person name="Tritt A."/>
            <person name="Yoshinaga Y."/>
            <person name="Zwiers L.-H."/>
            <person name="Turgeon B."/>
            <person name="Goodwin S."/>
            <person name="Spatafora J."/>
            <person name="Crous P."/>
            <person name="Grigoriev I."/>
        </authorList>
    </citation>
    <scope>NUCLEOTIDE SEQUENCE</scope>
    <source>
        <strain evidence="3">CBS 260.36</strain>
    </source>
</reference>
<keyword evidence="2" id="KW-1133">Transmembrane helix</keyword>
<protein>
    <submittedName>
        <fullName evidence="3">Uncharacterized protein</fullName>
    </submittedName>
</protein>
<keyword evidence="2" id="KW-0472">Membrane</keyword>
<keyword evidence="4" id="KW-1185">Reference proteome</keyword>
<name>A0A9P4MHP6_9PEZI</name>
<dbReference type="EMBL" id="ML996085">
    <property type="protein sequence ID" value="KAF2153417.1"/>
    <property type="molecule type" value="Genomic_DNA"/>
</dbReference>
<comment type="caution">
    <text evidence="3">The sequence shown here is derived from an EMBL/GenBank/DDBJ whole genome shotgun (WGS) entry which is preliminary data.</text>
</comment>
<organism evidence="3 4">
    <name type="scientific">Myriangium duriaei CBS 260.36</name>
    <dbReference type="NCBI Taxonomy" id="1168546"/>
    <lineage>
        <taxon>Eukaryota</taxon>
        <taxon>Fungi</taxon>
        <taxon>Dikarya</taxon>
        <taxon>Ascomycota</taxon>
        <taxon>Pezizomycotina</taxon>
        <taxon>Dothideomycetes</taxon>
        <taxon>Dothideomycetidae</taxon>
        <taxon>Myriangiales</taxon>
        <taxon>Myriangiaceae</taxon>
        <taxon>Myriangium</taxon>
    </lineage>
</organism>
<dbReference type="Proteomes" id="UP000799439">
    <property type="component" value="Unassembled WGS sequence"/>
</dbReference>
<sequence length="127" mass="13613">MLASRELLVSPHSQSHAHVHERAAHARKSSTTRAPAKITPATHSPCPHLGCHDFAGPAYPSACCAPDPLFARSCRRRRRRRGGGLTAAALALFPMPTGGFGLSLSAVPYGLIVRPCTSRGRRWLIPS</sequence>